<comment type="caution">
    <text evidence="3">The sequence shown here is derived from an EMBL/GenBank/DDBJ whole genome shotgun (WGS) entry which is preliminary data.</text>
</comment>
<dbReference type="EMBL" id="BJZS01000091">
    <property type="protein sequence ID" value="GEO96596.1"/>
    <property type="molecule type" value="Genomic_DNA"/>
</dbReference>
<dbReference type="STRING" id="388357.GCA_001580365_02762"/>
<evidence type="ECO:0000259" key="2">
    <source>
        <dbReference type="PROSITE" id="PS51186"/>
    </source>
</evidence>
<keyword evidence="4" id="KW-1185">Reference proteome</keyword>
<dbReference type="PROSITE" id="PS51186">
    <property type="entry name" value="GNAT"/>
    <property type="match status" value="1"/>
</dbReference>
<dbReference type="CDD" id="cd04301">
    <property type="entry name" value="NAT_SF"/>
    <property type="match status" value="1"/>
</dbReference>
<feature type="region of interest" description="Disordered" evidence="1">
    <location>
        <begin position="1"/>
        <end position="52"/>
    </location>
</feature>
<feature type="compositionally biased region" description="Pro residues" evidence="1">
    <location>
        <begin position="34"/>
        <end position="51"/>
    </location>
</feature>
<dbReference type="RefSeq" id="WP_307725505.1">
    <property type="nucleotide sequence ID" value="NZ_BJZS01000091.1"/>
</dbReference>
<name>A0A512IFW1_9MICC</name>
<protein>
    <recommendedName>
        <fullName evidence="2">N-acetyltransferase domain-containing protein</fullName>
    </recommendedName>
</protein>
<dbReference type="Proteomes" id="UP000321103">
    <property type="component" value="Unassembled WGS sequence"/>
</dbReference>
<evidence type="ECO:0000313" key="3">
    <source>
        <dbReference type="EMBL" id="GEO96596.1"/>
    </source>
</evidence>
<dbReference type="AlphaFoldDB" id="A0A512IFW1"/>
<sequence>MDDSVNDPANDSVAGSGTDALADRVADAGAAPVPGRPGPGSPPGRPGPGSPPVRWATAAELSSAQLYGLLRLRTDVFVVEQACPYPELDGRDFEPGCRHGWIERDGRVLSTLRLLVEDTPDGSALLRIGRVVTAADARGRGLSAALLRSALARCGPAPVVLDAQAHLEGWYGRFGFARTGKTFLEDGIPHVPMRR</sequence>
<dbReference type="Pfam" id="PF13673">
    <property type="entry name" value="Acetyltransf_10"/>
    <property type="match status" value="1"/>
</dbReference>
<dbReference type="SUPFAM" id="SSF55729">
    <property type="entry name" value="Acyl-CoA N-acyltransferases (Nat)"/>
    <property type="match status" value="1"/>
</dbReference>
<organism evidence="3 4">
    <name type="scientific">Kocuria turfanensis</name>
    <dbReference type="NCBI Taxonomy" id="388357"/>
    <lineage>
        <taxon>Bacteria</taxon>
        <taxon>Bacillati</taxon>
        <taxon>Actinomycetota</taxon>
        <taxon>Actinomycetes</taxon>
        <taxon>Micrococcales</taxon>
        <taxon>Micrococcaceae</taxon>
        <taxon>Kocuria</taxon>
    </lineage>
</organism>
<accession>A0A512IFW1</accession>
<evidence type="ECO:0000256" key="1">
    <source>
        <dbReference type="SAM" id="MobiDB-lite"/>
    </source>
</evidence>
<evidence type="ECO:0000313" key="4">
    <source>
        <dbReference type="Proteomes" id="UP000321103"/>
    </source>
</evidence>
<gene>
    <name evidence="3" type="ORF">KTU01_27190</name>
</gene>
<feature type="domain" description="N-acetyltransferase" evidence="2">
    <location>
        <begin position="56"/>
        <end position="195"/>
    </location>
</feature>
<dbReference type="InterPro" id="IPR016181">
    <property type="entry name" value="Acyl_CoA_acyltransferase"/>
</dbReference>
<proteinExistence type="predicted"/>
<dbReference type="Gene3D" id="3.40.630.30">
    <property type="match status" value="1"/>
</dbReference>
<reference evidence="3 4" key="1">
    <citation type="submission" date="2019-07" db="EMBL/GenBank/DDBJ databases">
        <title>Whole genome shotgun sequence of Kocuria turfanensis NBRC 107627.</title>
        <authorList>
            <person name="Hosoyama A."/>
            <person name="Uohara A."/>
            <person name="Ohji S."/>
            <person name="Ichikawa N."/>
        </authorList>
    </citation>
    <scope>NUCLEOTIDE SEQUENCE [LARGE SCALE GENOMIC DNA]</scope>
    <source>
        <strain evidence="3 4">NBRC 107627</strain>
    </source>
</reference>
<dbReference type="InterPro" id="IPR000182">
    <property type="entry name" value="GNAT_dom"/>
</dbReference>
<dbReference type="GO" id="GO:0016747">
    <property type="term" value="F:acyltransferase activity, transferring groups other than amino-acyl groups"/>
    <property type="evidence" value="ECO:0007669"/>
    <property type="project" value="InterPro"/>
</dbReference>